<dbReference type="Proteomes" id="UP000027138">
    <property type="component" value="Unassembled WGS sequence"/>
</dbReference>
<dbReference type="PRINTS" id="PR00385">
    <property type="entry name" value="P450"/>
</dbReference>
<organism evidence="10 11">
    <name type="scientific">Jatropha curcas</name>
    <name type="common">Barbados nut</name>
    <dbReference type="NCBI Taxonomy" id="180498"/>
    <lineage>
        <taxon>Eukaryota</taxon>
        <taxon>Viridiplantae</taxon>
        <taxon>Streptophyta</taxon>
        <taxon>Embryophyta</taxon>
        <taxon>Tracheophyta</taxon>
        <taxon>Spermatophyta</taxon>
        <taxon>Magnoliopsida</taxon>
        <taxon>eudicotyledons</taxon>
        <taxon>Gunneridae</taxon>
        <taxon>Pentapetalae</taxon>
        <taxon>rosids</taxon>
        <taxon>fabids</taxon>
        <taxon>Malpighiales</taxon>
        <taxon>Euphorbiaceae</taxon>
        <taxon>Crotonoideae</taxon>
        <taxon>Jatropheae</taxon>
        <taxon>Jatropha</taxon>
    </lineage>
</organism>
<dbReference type="PRINTS" id="PR00463">
    <property type="entry name" value="EP450I"/>
</dbReference>
<comment type="cofactor">
    <cofactor evidence="1 7">
        <name>heme</name>
        <dbReference type="ChEBI" id="CHEBI:30413"/>
    </cofactor>
</comment>
<evidence type="ECO:0000256" key="5">
    <source>
        <dbReference type="ARBA" id="ARBA00023002"/>
    </source>
</evidence>
<feature type="binding site" description="axial binding residue" evidence="7">
    <location>
        <position position="433"/>
    </location>
    <ligand>
        <name>heme</name>
        <dbReference type="ChEBI" id="CHEBI:30413"/>
    </ligand>
    <ligandPart>
        <name>Fe</name>
        <dbReference type="ChEBI" id="CHEBI:18248"/>
    </ligandPart>
</feature>
<comment type="similarity">
    <text evidence="2 8">Belongs to the cytochrome P450 family.</text>
</comment>
<dbReference type="SUPFAM" id="SSF48264">
    <property type="entry name" value="Cytochrome P450"/>
    <property type="match status" value="1"/>
</dbReference>
<keyword evidence="9" id="KW-0812">Transmembrane</keyword>
<keyword evidence="4 7" id="KW-0479">Metal-binding</keyword>
<evidence type="ECO:0000313" key="11">
    <source>
        <dbReference type="Proteomes" id="UP000027138"/>
    </source>
</evidence>
<gene>
    <name evidence="10" type="ORF">JCGZ_11051</name>
</gene>
<dbReference type="PANTHER" id="PTHR47950">
    <property type="entry name" value="CYTOCHROME P450, FAMILY 76, SUBFAMILY C, POLYPEPTIDE 5-RELATED"/>
    <property type="match status" value="1"/>
</dbReference>
<evidence type="ECO:0000256" key="2">
    <source>
        <dbReference type="ARBA" id="ARBA00010617"/>
    </source>
</evidence>
<dbReference type="GO" id="GO:0020037">
    <property type="term" value="F:heme binding"/>
    <property type="evidence" value="ECO:0007669"/>
    <property type="project" value="InterPro"/>
</dbReference>
<evidence type="ECO:0000256" key="4">
    <source>
        <dbReference type="ARBA" id="ARBA00022723"/>
    </source>
</evidence>
<dbReference type="InterPro" id="IPR002401">
    <property type="entry name" value="Cyt_P450_E_grp-I"/>
</dbReference>
<evidence type="ECO:0000256" key="1">
    <source>
        <dbReference type="ARBA" id="ARBA00001971"/>
    </source>
</evidence>
<dbReference type="STRING" id="180498.A0A067KE38"/>
<dbReference type="InterPro" id="IPR036396">
    <property type="entry name" value="Cyt_P450_sf"/>
</dbReference>
<dbReference type="PANTHER" id="PTHR47950:SF49">
    <property type="entry name" value="CYTOCHROME P450"/>
    <property type="match status" value="1"/>
</dbReference>
<evidence type="ECO:0000256" key="9">
    <source>
        <dbReference type="SAM" id="Phobius"/>
    </source>
</evidence>
<dbReference type="Gene3D" id="1.10.630.10">
    <property type="entry name" value="Cytochrome P450"/>
    <property type="match status" value="1"/>
</dbReference>
<keyword evidence="8" id="KW-0503">Monooxygenase</keyword>
<dbReference type="OrthoDB" id="6764281at2759"/>
<keyword evidence="6 7" id="KW-0408">Iron</keyword>
<keyword evidence="9" id="KW-1133">Transmembrane helix</keyword>
<protein>
    <submittedName>
        <fullName evidence="10">Uncharacterized protein</fullName>
    </submittedName>
</protein>
<evidence type="ECO:0000256" key="7">
    <source>
        <dbReference type="PIRSR" id="PIRSR602401-1"/>
    </source>
</evidence>
<dbReference type="AlphaFoldDB" id="A0A067KE38"/>
<dbReference type="PROSITE" id="PS00086">
    <property type="entry name" value="CYTOCHROME_P450"/>
    <property type="match status" value="1"/>
</dbReference>
<keyword evidence="11" id="KW-1185">Reference proteome</keyword>
<evidence type="ECO:0000256" key="8">
    <source>
        <dbReference type="RuleBase" id="RU000461"/>
    </source>
</evidence>
<name>A0A067KE38_JATCU</name>
<proteinExistence type="inferred from homology"/>
<reference evidence="10 11" key="1">
    <citation type="journal article" date="2014" name="PLoS ONE">
        <title>Global Analysis of Gene Expression Profiles in Physic Nut (Jatropha curcas L.) Seedlings Exposed to Salt Stress.</title>
        <authorList>
            <person name="Zhang L."/>
            <person name="Zhang C."/>
            <person name="Wu P."/>
            <person name="Chen Y."/>
            <person name="Li M."/>
            <person name="Jiang H."/>
            <person name="Wu G."/>
        </authorList>
    </citation>
    <scope>NUCLEOTIDE SEQUENCE [LARGE SCALE GENOMIC DNA]</scope>
    <source>
        <strain evidence="11">cv. GZQX0401</strain>
        <tissue evidence="10">Young leaves</tissue>
    </source>
</reference>
<evidence type="ECO:0000256" key="3">
    <source>
        <dbReference type="ARBA" id="ARBA00022617"/>
    </source>
</evidence>
<keyword evidence="5 8" id="KW-0560">Oxidoreductase</keyword>
<dbReference type="Pfam" id="PF00067">
    <property type="entry name" value="p450"/>
    <property type="match status" value="1"/>
</dbReference>
<dbReference type="GO" id="GO:0005506">
    <property type="term" value="F:iron ion binding"/>
    <property type="evidence" value="ECO:0007669"/>
    <property type="project" value="InterPro"/>
</dbReference>
<dbReference type="EMBL" id="KK914525">
    <property type="protein sequence ID" value="KDP34501.1"/>
    <property type="molecule type" value="Genomic_DNA"/>
</dbReference>
<sequence length="444" mass="50652">MDQTLLYLPFLVFLPIFFIFLKKICFPPLKQGRLPPGPRPWPILGNIPHIGKKLHISLTNIAKVHGPLISLRLGNQLVIVASSSKAAIEILKYNDRLLSARSVPKAVPRKSHVLERISLVWNPTCNEQWKSFRALCRTELFSAKAVESRASLRENKMTEMVEYLSSKEGEEVNIGEVVFATVFNTISNLLFSKDLISLQNQGLKSFLWKMMELGAAPNVADFYPTFAELDPQGIRRAISECLKEMFGIWEIYIKERRERHANAHNVFSTDFLDVFLSNGLDDDQINWLVMELFSAGVDTTTTTVEWAIAELLKNKQAMKTIQQELERDINRNPIQESQVCQLQYLNACVKETLRLHPPAPLMIPHCSTEACELMNFTVPKNTRVLVNVWAIGRDPFIWEDSELFKPDRFLDSGLDFKSQNFDFLPFGSGRRICPGLPMAKGNFH</sequence>
<keyword evidence="3 7" id="KW-0349">Heme</keyword>
<evidence type="ECO:0000313" key="10">
    <source>
        <dbReference type="EMBL" id="KDP34501.1"/>
    </source>
</evidence>
<dbReference type="InterPro" id="IPR017972">
    <property type="entry name" value="Cyt_P450_CS"/>
</dbReference>
<feature type="transmembrane region" description="Helical" evidence="9">
    <location>
        <begin position="6"/>
        <end position="25"/>
    </location>
</feature>
<dbReference type="InterPro" id="IPR001128">
    <property type="entry name" value="Cyt_P450"/>
</dbReference>
<accession>A0A067KE38</accession>
<dbReference type="GO" id="GO:0004497">
    <property type="term" value="F:monooxygenase activity"/>
    <property type="evidence" value="ECO:0007669"/>
    <property type="project" value="UniProtKB-KW"/>
</dbReference>
<evidence type="ECO:0000256" key="6">
    <source>
        <dbReference type="ARBA" id="ARBA00023004"/>
    </source>
</evidence>
<keyword evidence="9" id="KW-0472">Membrane</keyword>
<dbReference type="GO" id="GO:0016705">
    <property type="term" value="F:oxidoreductase activity, acting on paired donors, with incorporation or reduction of molecular oxygen"/>
    <property type="evidence" value="ECO:0007669"/>
    <property type="project" value="InterPro"/>
</dbReference>